<keyword evidence="1" id="KW-0472">Membrane</keyword>
<keyword evidence="4" id="KW-1185">Reference proteome</keyword>
<dbReference type="RefSeq" id="WP_379993988.1">
    <property type="nucleotide sequence ID" value="NZ_JBHSGN010000026.1"/>
</dbReference>
<reference evidence="4" key="1">
    <citation type="journal article" date="2019" name="Int. J. Syst. Evol. Microbiol.">
        <title>The Global Catalogue of Microorganisms (GCM) 10K type strain sequencing project: providing services to taxonomists for standard genome sequencing and annotation.</title>
        <authorList>
            <consortium name="The Broad Institute Genomics Platform"/>
            <consortium name="The Broad Institute Genome Sequencing Center for Infectious Disease"/>
            <person name="Wu L."/>
            <person name="Ma J."/>
        </authorList>
    </citation>
    <scope>NUCLEOTIDE SEQUENCE [LARGE SCALE GENOMIC DNA]</scope>
    <source>
        <strain evidence="4">CCUG 66188</strain>
    </source>
</reference>
<dbReference type="PANTHER" id="PTHR12277:SF81">
    <property type="entry name" value="PROTEIN ABHD13"/>
    <property type="match status" value="1"/>
</dbReference>
<gene>
    <name evidence="3" type="ORF">ACFO6W_03635</name>
</gene>
<proteinExistence type="predicted"/>
<accession>A0ABV9KT69</accession>
<keyword evidence="3" id="KW-0378">Hydrolase</keyword>
<dbReference type="InterPro" id="IPR022742">
    <property type="entry name" value="Hydrolase_4"/>
</dbReference>
<dbReference type="InterPro" id="IPR029058">
    <property type="entry name" value="AB_hydrolase_fold"/>
</dbReference>
<evidence type="ECO:0000313" key="3">
    <source>
        <dbReference type="EMBL" id="MFC4672781.1"/>
    </source>
</evidence>
<organism evidence="3 4">
    <name type="scientific">Dysgonomonas termitidis</name>
    <dbReference type="NCBI Taxonomy" id="1516126"/>
    <lineage>
        <taxon>Bacteria</taxon>
        <taxon>Pseudomonadati</taxon>
        <taxon>Bacteroidota</taxon>
        <taxon>Bacteroidia</taxon>
        <taxon>Bacteroidales</taxon>
        <taxon>Dysgonomonadaceae</taxon>
        <taxon>Dysgonomonas</taxon>
    </lineage>
</organism>
<feature type="transmembrane region" description="Helical" evidence="1">
    <location>
        <begin position="6"/>
        <end position="27"/>
    </location>
</feature>
<sequence>MMKKAVIRIFVVLLSLYIFLCGFFYFFQEKLIFYPTKLDNNYIFRFKQDFEEIYLKAQDGTPLNSLLFKTENPKGLIFYLHGNAGALDSWGHLASVYTDLGYDVYFLDYRGFGKSGGEVDSQNQLFSDIQLAYNEMKKRYDEDQIIVLGFSIGTGPAAKIAATNNPHLLILQAPYYSLTNVIQDICPVIPGFLVKYNLETCKYVSECKMPVVIFHGNKDKVINYNNSMRLKAVLKKSDSLITLENEEHNNITDNEVYRREIKRLLDK</sequence>
<feature type="domain" description="Serine aminopeptidase S33" evidence="2">
    <location>
        <begin position="72"/>
        <end position="180"/>
    </location>
</feature>
<comment type="caution">
    <text evidence="3">The sequence shown here is derived from an EMBL/GenBank/DDBJ whole genome shotgun (WGS) entry which is preliminary data.</text>
</comment>
<keyword evidence="1" id="KW-0812">Transmembrane</keyword>
<evidence type="ECO:0000256" key="1">
    <source>
        <dbReference type="SAM" id="Phobius"/>
    </source>
</evidence>
<evidence type="ECO:0000259" key="2">
    <source>
        <dbReference type="Pfam" id="PF12146"/>
    </source>
</evidence>
<dbReference type="GO" id="GO:0016787">
    <property type="term" value="F:hydrolase activity"/>
    <property type="evidence" value="ECO:0007669"/>
    <property type="project" value="UniProtKB-KW"/>
</dbReference>
<dbReference type="SUPFAM" id="SSF53474">
    <property type="entry name" value="alpha/beta-Hydrolases"/>
    <property type="match status" value="1"/>
</dbReference>
<dbReference type="Pfam" id="PF12146">
    <property type="entry name" value="Hydrolase_4"/>
    <property type="match status" value="1"/>
</dbReference>
<evidence type="ECO:0000313" key="4">
    <source>
        <dbReference type="Proteomes" id="UP001596023"/>
    </source>
</evidence>
<dbReference type="Proteomes" id="UP001596023">
    <property type="component" value="Unassembled WGS sequence"/>
</dbReference>
<protein>
    <submittedName>
        <fullName evidence="3">Alpha/beta hydrolase</fullName>
    </submittedName>
</protein>
<dbReference type="EMBL" id="JBHSGN010000026">
    <property type="protein sequence ID" value="MFC4672781.1"/>
    <property type="molecule type" value="Genomic_DNA"/>
</dbReference>
<dbReference type="Gene3D" id="3.40.50.1820">
    <property type="entry name" value="alpha/beta hydrolase"/>
    <property type="match status" value="1"/>
</dbReference>
<name>A0ABV9KT69_9BACT</name>
<keyword evidence="1" id="KW-1133">Transmembrane helix</keyword>
<dbReference type="PANTHER" id="PTHR12277">
    <property type="entry name" value="ALPHA/BETA HYDROLASE DOMAIN-CONTAINING PROTEIN"/>
    <property type="match status" value="1"/>
</dbReference>